<protein>
    <recommendedName>
        <fullName evidence="2">DUF3071 domain-containing protein</fullName>
    </recommendedName>
</protein>
<organism evidence="3 4">
    <name type="scientific">Mycobacteroides saopaulense</name>
    <dbReference type="NCBI Taxonomy" id="1578165"/>
    <lineage>
        <taxon>Bacteria</taxon>
        <taxon>Bacillati</taxon>
        <taxon>Actinomycetota</taxon>
        <taxon>Actinomycetes</taxon>
        <taxon>Mycobacteriales</taxon>
        <taxon>Mycobacteriaceae</taxon>
        <taxon>Mycobacteroides</taxon>
    </lineage>
</organism>
<evidence type="ECO:0000256" key="1">
    <source>
        <dbReference type="SAM" id="MobiDB-lite"/>
    </source>
</evidence>
<name>A0ABX3BZ32_9MYCO</name>
<reference evidence="3 4" key="1">
    <citation type="submission" date="2016-10" db="EMBL/GenBank/DDBJ databases">
        <title>Evaluation of Human, Animal and Environmental Mycobacterium chelonae Isolates by Core Genome Phylogenomic Analysis, Targeted Gene Comparison, and Anti-microbial Susceptibility Patterns: A Tale of Mistaken Identities.</title>
        <authorList>
            <person name="Fogelson S.B."/>
            <person name="Camus A.C."/>
            <person name="Lorenz W."/>
            <person name="Vasireddy R."/>
            <person name="Vasireddy S."/>
            <person name="Smith T."/>
            <person name="Brown-Elliott B.A."/>
            <person name="Wallace R.J.Jr."/>
            <person name="Hasan N.A."/>
            <person name="Reischl U."/>
            <person name="Sanchez S."/>
        </authorList>
    </citation>
    <scope>NUCLEOTIDE SEQUENCE [LARGE SCALE GENOMIC DNA]</scope>
    <source>
        <strain evidence="3 4">8528</strain>
    </source>
</reference>
<dbReference type="Proteomes" id="UP000179621">
    <property type="component" value="Unassembled WGS sequence"/>
</dbReference>
<accession>A0ABX3BZ32</accession>
<evidence type="ECO:0000259" key="2">
    <source>
        <dbReference type="Pfam" id="PF11268"/>
    </source>
</evidence>
<dbReference type="InterPro" id="IPR047682">
    <property type="entry name" value="SepH-like"/>
</dbReference>
<sequence>MRELKVIGLSADGKRVICQESDGSRGTDKFAIDADDRLRAAARGDLSRLGQIQIEMESSLRPREIQARIRAGATVQQVATAAGVDVSRIERFAHPVLLERQRAAEMATAAHPVRNDGPTVSTLGDTVSGAMFARGLDPDAIEWDAWKVEDGRWTVQLLWRAGRSDNKAHFRFTPGAHGGTVTALDDSARELIDPTFTRSLRPLAPVAPLLPDPEPELFDEHPAPLPEPESESVAVEEPADTPPPPAPRRSRRNKPAVPTWEDVLLGVRSSGQN</sequence>
<dbReference type="Pfam" id="PF11268">
    <property type="entry name" value="DUF3071"/>
    <property type="match status" value="1"/>
</dbReference>
<evidence type="ECO:0000313" key="4">
    <source>
        <dbReference type="Proteomes" id="UP000179621"/>
    </source>
</evidence>
<dbReference type="RefSeq" id="WP_070913049.1">
    <property type="nucleotide sequence ID" value="NZ_MLIC01000008.1"/>
</dbReference>
<dbReference type="InterPro" id="IPR021421">
    <property type="entry name" value="DUF3071"/>
</dbReference>
<feature type="domain" description="DUF3071" evidence="2">
    <location>
        <begin position="1"/>
        <end position="172"/>
    </location>
</feature>
<dbReference type="EMBL" id="MLIH01000025">
    <property type="protein sequence ID" value="OHU09050.1"/>
    <property type="molecule type" value="Genomic_DNA"/>
</dbReference>
<feature type="region of interest" description="Disordered" evidence="1">
    <location>
        <begin position="204"/>
        <end position="273"/>
    </location>
</feature>
<proteinExistence type="predicted"/>
<comment type="caution">
    <text evidence="3">The sequence shown here is derived from an EMBL/GenBank/DDBJ whole genome shotgun (WGS) entry which is preliminary data.</text>
</comment>
<dbReference type="NCBIfam" id="NF040712">
    <property type="entry name" value="SepH"/>
    <property type="match status" value="1"/>
</dbReference>
<keyword evidence="4" id="KW-1185">Reference proteome</keyword>
<gene>
    <name evidence="3" type="ORF">BKG73_13445</name>
</gene>
<evidence type="ECO:0000313" key="3">
    <source>
        <dbReference type="EMBL" id="OHU09050.1"/>
    </source>
</evidence>